<feature type="binding site" evidence="9">
    <location>
        <position position="214"/>
    </location>
    <ligand>
        <name>ATP</name>
        <dbReference type="ChEBI" id="CHEBI:30616"/>
    </ligand>
</feature>
<evidence type="ECO:0000256" key="9">
    <source>
        <dbReference type="HAMAP-Rule" id="MF_03172"/>
    </source>
</evidence>
<comment type="subcellular location">
    <subcellularLocation>
        <location evidence="9">Cytoplasm</location>
    </subcellularLocation>
    <subcellularLocation>
        <location evidence="9">Nucleus</location>
    </subcellularLocation>
</comment>
<dbReference type="GO" id="GO:0006221">
    <property type="term" value="P:pyrimidine nucleotide biosynthetic process"/>
    <property type="evidence" value="ECO:0007669"/>
    <property type="project" value="UniProtKB-UniRule"/>
</dbReference>
<dbReference type="InterPro" id="IPR006266">
    <property type="entry name" value="UMP_CMP_kinase"/>
</dbReference>
<dbReference type="CDD" id="cd01428">
    <property type="entry name" value="ADK"/>
    <property type="match status" value="1"/>
</dbReference>
<comment type="subunit">
    <text evidence="9">Monomer.</text>
</comment>
<dbReference type="InterPro" id="IPR033690">
    <property type="entry name" value="Adenylat_kinase_CS"/>
</dbReference>
<dbReference type="GO" id="GO:0050145">
    <property type="term" value="F:nucleoside monophosphate kinase activity"/>
    <property type="evidence" value="ECO:0007669"/>
    <property type="project" value="UniProtKB-ARBA"/>
</dbReference>
<comment type="catalytic activity">
    <reaction evidence="9">
        <text>CMP + ATP = CDP + ADP</text>
        <dbReference type="Rhea" id="RHEA:11600"/>
        <dbReference type="ChEBI" id="CHEBI:30616"/>
        <dbReference type="ChEBI" id="CHEBI:58069"/>
        <dbReference type="ChEBI" id="CHEBI:60377"/>
        <dbReference type="ChEBI" id="CHEBI:456216"/>
        <dbReference type="EC" id="2.7.4.14"/>
    </reaction>
</comment>
<dbReference type="NCBIfam" id="TIGR01359">
    <property type="entry name" value="UMP_CMP_kin_fam"/>
    <property type="match status" value="1"/>
</dbReference>
<evidence type="ECO:0000256" key="8">
    <source>
        <dbReference type="ARBA" id="ARBA00048116"/>
    </source>
</evidence>
<comment type="cofactor">
    <cofactor evidence="9">
        <name>Mg(2+)</name>
        <dbReference type="ChEBI" id="CHEBI:18420"/>
    </cofactor>
    <text evidence="9">Binds 1 Mg(2+) ion per monomer.</text>
</comment>
<evidence type="ECO:0000256" key="4">
    <source>
        <dbReference type="ARBA" id="ARBA00022777"/>
    </source>
</evidence>
<feature type="binding site" evidence="9">
    <location>
        <position position="135"/>
    </location>
    <ligand>
        <name>CMP</name>
        <dbReference type="ChEBI" id="CHEBI:60377"/>
    </ligand>
</feature>
<dbReference type="Proteomes" id="UP000594262">
    <property type="component" value="Unplaced"/>
</dbReference>
<dbReference type="PANTHER" id="PTHR23359">
    <property type="entry name" value="NUCLEOTIDE KINASE"/>
    <property type="match status" value="1"/>
</dbReference>
<comment type="caution">
    <text evidence="9">Lacks conserved residue(s) required for the propagation of feature annotation.</text>
</comment>
<dbReference type="FunFam" id="3.40.50.300:FF:000315">
    <property type="entry name" value="Adenylate kinase 1"/>
    <property type="match status" value="1"/>
</dbReference>
<keyword evidence="6 9" id="KW-0665">Pyrimidine biosynthesis</keyword>
<feature type="binding site" evidence="9">
    <location>
        <position position="186"/>
    </location>
    <ligand>
        <name>a ribonucleoside 5'-phosphate</name>
        <dbReference type="ChEBI" id="CHEBI:58043"/>
    </ligand>
</feature>
<comment type="function">
    <text evidence="9">Catalyzes the phosphorylation of pyrimidine nucleoside monophosphates at the expense of ATP. Plays an important role in de novo pyrimidine nucleotide biosynthesis. Has preference for UMP and CMP as phosphate acceptors.</text>
</comment>
<reference evidence="10" key="1">
    <citation type="submission" date="2021-01" db="UniProtKB">
        <authorList>
            <consortium name="EnsemblMetazoa"/>
        </authorList>
    </citation>
    <scope>IDENTIFICATION</scope>
</reference>
<dbReference type="HAMAP" id="MF_03172">
    <property type="entry name" value="Adenylate_kinase_UMP_CMP_kin"/>
    <property type="match status" value="1"/>
</dbReference>
<dbReference type="EnsemblMetazoa" id="CLYHEMT004583.1">
    <property type="protein sequence ID" value="CLYHEMP004583.1"/>
    <property type="gene ID" value="CLYHEMG004583"/>
</dbReference>
<keyword evidence="5 9" id="KW-0067">ATP-binding</keyword>
<feature type="binding site" evidence="9">
    <location>
        <begin position="128"/>
        <end position="131"/>
    </location>
    <ligand>
        <name>a ribonucleoside 5'-phosphate</name>
        <dbReference type="ChEBI" id="CHEBI:58043"/>
    </ligand>
</feature>
<evidence type="ECO:0000256" key="5">
    <source>
        <dbReference type="ARBA" id="ARBA00022840"/>
    </source>
</evidence>
<dbReference type="GO" id="GO:0005737">
    <property type="term" value="C:cytoplasm"/>
    <property type="evidence" value="ECO:0007669"/>
    <property type="project" value="UniProtKB-SubCell"/>
</dbReference>
<sequence>MLTLSTILFNKITRPVVSAISSSQNLSTSSDKMNHDEEADEDLSTVMFVLGGPGAGKGTQCTNLVKEYGFEHLSAGDLLRAERNSGSKDGELIQHYIKEGKIVPVEITIRLLERAMNDSPKSKFLIDGFPRNKDNLDGWNKLMTGKVNVMGVLFFNCPEDVCVKRIMKRSETSGRADDNEESLRKRFRTYYNETMPIIDSFKANGLVMNVDATPTPDQVFESVKKLLDNSFQSTNRRFGN</sequence>
<accession>A0A7M5V735</accession>
<dbReference type="GO" id="GO:0005634">
    <property type="term" value="C:nucleus"/>
    <property type="evidence" value="ECO:0007669"/>
    <property type="project" value="UniProtKB-SubCell"/>
</dbReference>
<keyword evidence="7 9" id="KW-0539">Nucleus</keyword>
<evidence type="ECO:0000256" key="6">
    <source>
        <dbReference type="ARBA" id="ARBA00022975"/>
    </source>
</evidence>
<dbReference type="Pfam" id="PF00406">
    <property type="entry name" value="ADK"/>
    <property type="match status" value="1"/>
</dbReference>
<comment type="similarity">
    <text evidence="9">Belongs to the adenylate kinase family. UMP-CMP kinase subfamily.</text>
</comment>
<keyword evidence="11" id="KW-1185">Reference proteome</keyword>
<dbReference type="GO" id="GO:0005524">
    <property type="term" value="F:ATP binding"/>
    <property type="evidence" value="ECO:0007669"/>
    <property type="project" value="UniProtKB-KW"/>
</dbReference>
<proteinExistence type="inferred from homology"/>
<feature type="binding site" evidence="9">
    <location>
        <position position="169"/>
    </location>
    <ligand>
        <name>ATP</name>
        <dbReference type="ChEBI" id="CHEBI:30616"/>
    </ligand>
</feature>
<protein>
    <recommendedName>
        <fullName evidence="9">UMP-CMP kinase</fullName>
        <ecNumber evidence="9">2.7.4.14</ecNumber>
    </recommendedName>
    <alternativeName>
        <fullName evidence="9">Deoxycytidylate kinase</fullName>
        <shortName evidence="9">CK</shortName>
        <shortName evidence="9">dCMP kinase</shortName>
    </alternativeName>
    <alternativeName>
        <fullName evidence="9">Uridine monophosphate/cytidine monophosphate kinase</fullName>
        <shortName evidence="9">UMP/CMP kinase</shortName>
        <shortName evidence="9">UMP/CMPK</shortName>
    </alternativeName>
</protein>
<comment type="catalytic activity">
    <reaction evidence="9">
        <text>dCMP + ATP = dCDP + ADP</text>
        <dbReference type="Rhea" id="RHEA:25094"/>
        <dbReference type="ChEBI" id="CHEBI:30616"/>
        <dbReference type="ChEBI" id="CHEBI:57566"/>
        <dbReference type="ChEBI" id="CHEBI:58593"/>
        <dbReference type="ChEBI" id="CHEBI:456216"/>
        <dbReference type="EC" id="2.7.4.14"/>
    </reaction>
</comment>
<keyword evidence="2 9" id="KW-0808">Transferase</keyword>
<dbReference type="InterPro" id="IPR000850">
    <property type="entry name" value="Adenylat/UMP-CMP_kin"/>
</dbReference>
<keyword evidence="4 9" id="KW-0418">Kinase</keyword>
<feature type="binding site" evidence="9">
    <location>
        <begin position="54"/>
        <end position="59"/>
    </location>
    <ligand>
        <name>ATP</name>
        <dbReference type="ChEBI" id="CHEBI:30616"/>
    </ligand>
</feature>
<comment type="catalytic activity">
    <reaction evidence="8 9">
        <text>UMP + ATP = UDP + ADP</text>
        <dbReference type="Rhea" id="RHEA:24400"/>
        <dbReference type="ChEBI" id="CHEBI:30616"/>
        <dbReference type="ChEBI" id="CHEBI:57865"/>
        <dbReference type="ChEBI" id="CHEBI:58223"/>
        <dbReference type="ChEBI" id="CHEBI:456216"/>
        <dbReference type="EC" id="2.7.4.14"/>
    </reaction>
</comment>
<dbReference type="PRINTS" id="PR00094">
    <property type="entry name" value="ADENYLTKNASE"/>
</dbReference>
<feature type="binding site" evidence="9">
    <location>
        <begin position="101"/>
        <end position="103"/>
    </location>
    <ligand>
        <name>a ribonucleoside 5'-phosphate</name>
        <dbReference type="ChEBI" id="CHEBI:58043"/>
    </ligand>
</feature>
<dbReference type="RefSeq" id="XP_066915240.1">
    <property type="nucleotide sequence ID" value="XM_067059139.1"/>
</dbReference>
<dbReference type="EC" id="2.7.4.14" evidence="9"/>
<keyword evidence="1 9" id="KW-0963">Cytoplasm</keyword>
<dbReference type="Gene3D" id="3.40.50.300">
    <property type="entry name" value="P-loop containing nucleotide triphosphate hydrolases"/>
    <property type="match status" value="1"/>
</dbReference>
<evidence type="ECO:0000313" key="11">
    <source>
        <dbReference type="Proteomes" id="UP000594262"/>
    </source>
</evidence>
<feature type="region of interest" description="LID" evidence="9">
    <location>
        <begin position="168"/>
        <end position="178"/>
    </location>
</feature>
<dbReference type="InterPro" id="IPR027417">
    <property type="entry name" value="P-loop_NTPase"/>
</dbReference>
<dbReference type="PROSITE" id="PS00113">
    <property type="entry name" value="ADENYLATE_KINASE"/>
    <property type="match status" value="1"/>
</dbReference>
<name>A0A7M5V735_9CNID</name>
<evidence type="ECO:0000313" key="10">
    <source>
        <dbReference type="EnsemblMetazoa" id="CLYHEMP004583.1"/>
    </source>
</evidence>
<dbReference type="GO" id="GO:0006207">
    <property type="term" value="P:'de novo' pyrimidine nucleobase biosynthetic process"/>
    <property type="evidence" value="ECO:0007669"/>
    <property type="project" value="InterPro"/>
</dbReference>
<feature type="binding site" evidence="9">
    <location>
        <position position="175"/>
    </location>
    <ligand>
        <name>a ribonucleoside 5'-phosphate</name>
        <dbReference type="ChEBI" id="CHEBI:58043"/>
    </ligand>
</feature>
<evidence type="ECO:0000256" key="3">
    <source>
        <dbReference type="ARBA" id="ARBA00022741"/>
    </source>
</evidence>
<dbReference type="HAMAP" id="MF_00235">
    <property type="entry name" value="Adenylate_kinase_Adk"/>
    <property type="match status" value="1"/>
</dbReference>
<feature type="binding site" evidence="9">
    <location>
        <position position="80"/>
    </location>
    <ligand>
        <name>a ribonucleoside 5'-phosphate</name>
        <dbReference type="ChEBI" id="CHEBI:58043"/>
    </ligand>
</feature>
<keyword evidence="3 9" id="KW-0547">Nucleotide-binding</keyword>
<dbReference type="SUPFAM" id="SSF52540">
    <property type="entry name" value="P-loop containing nucleoside triphosphate hydrolases"/>
    <property type="match status" value="1"/>
</dbReference>
<evidence type="ECO:0000256" key="7">
    <source>
        <dbReference type="ARBA" id="ARBA00023242"/>
    </source>
</evidence>
<dbReference type="GeneID" id="136802400"/>
<comment type="domain">
    <text evidence="9">Consists of three domains, a large central CORE domain and two small peripheral domains, NMPbind and LID, which undergo movements during catalysis. The LID domain closes over the site of phosphoryl transfer upon ATP binding. Assembling and dissambling the active center during each catalytic cycle provides an effective means to prevent ATP hydrolysis.</text>
</comment>
<dbReference type="OrthoDB" id="442176at2759"/>
<dbReference type="AlphaFoldDB" id="A0A7M5V735"/>
<evidence type="ECO:0000256" key="2">
    <source>
        <dbReference type="ARBA" id="ARBA00022679"/>
    </source>
</evidence>
<evidence type="ECO:0000256" key="1">
    <source>
        <dbReference type="ARBA" id="ARBA00022490"/>
    </source>
</evidence>
<organism evidence="10 11">
    <name type="scientific">Clytia hemisphaerica</name>
    <dbReference type="NCBI Taxonomy" id="252671"/>
    <lineage>
        <taxon>Eukaryota</taxon>
        <taxon>Metazoa</taxon>
        <taxon>Cnidaria</taxon>
        <taxon>Hydrozoa</taxon>
        <taxon>Hydroidolina</taxon>
        <taxon>Leptothecata</taxon>
        <taxon>Obeliida</taxon>
        <taxon>Clytiidae</taxon>
        <taxon>Clytia</taxon>
    </lineage>
</organism>